<dbReference type="EMBL" id="AVPH01000223">
    <property type="protein sequence ID" value="ERE07084.1"/>
    <property type="molecule type" value="Genomic_DNA"/>
</dbReference>
<organism evidence="7 8">
    <name type="scientific">Pseudogulbenkiania ferrooxidans EGD-HP2</name>
    <dbReference type="NCBI Taxonomy" id="1388764"/>
    <lineage>
        <taxon>Bacteria</taxon>
        <taxon>Pseudomonadati</taxon>
        <taxon>Pseudomonadota</taxon>
        <taxon>Betaproteobacteria</taxon>
        <taxon>Neisseriales</taxon>
        <taxon>Chromobacteriaceae</taxon>
        <taxon>Pseudogulbenkiania</taxon>
    </lineage>
</organism>
<evidence type="ECO:0000313" key="8">
    <source>
        <dbReference type="Proteomes" id="UP000016426"/>
    </source>
</evidence>
<sequence length="639" mass="72108">MGDAANKKITTPAAQNQTMRCTITPPWFVDGSEYNVLNASFQVLVNGERAFQAVHEAIAAAKKSVCIICWGFQPSMFFIRDGFSPCIGQLLDQKAQQGVKVRILGWTMGAGNVAQLGPENNTPGYSPLFSHSPTETKDQHRFDVAWYTRAKSPTGNPRFVGRGFDWNERTEILYRSRFEAKDKDLGWQTKAAHTATVTHHQKMVVVDYEDPQLATGFVMGHNMLDEYWDKDAHSYKRYAPNLGSNGHGPRQDISSRVTGPIVGDLFLNFWQAWKKETGESLPKPKFDNYPVRLDSKNEKIQGQILRTQAQYNVRDIEKLYFQAVNNATSMIYIENQYFRWPPLAEKIKQAATTQTGCGRDPGQHDSLYLFVVTNSSDEGMGDGTVKTYQMMESLGRADTIPSLTRLERADDLQTRLNRAEVERRMNQLDQNQLLPPSRAAGPAKIQAYQAKRKELEQKQAALQAKRDTLQQQVDAARKPDAPVLPESRPGLKVHVCTLVAPDSQPTTPDVKKVRLKYPLSAESYTTPGRVWTPVYIHAKLMIVNDTFMTLGSANINTRSMQVDSEMNIAHHRPEITVPLRRHLWSLHTDGKGAQDKPAEAFEAWQRVINKNKEAQAKYKQPVASLIEFSRTSPARTDKD</sequence>
<evidence type="ECO:0000256" key="3">
    <source>
        <dbReference type="ARBA" id="ARBA00022801"/>
    </source>
</evidence>
<keyword evidence="4" id="KW-0443">Lipid metabolism</keyword>
<keyword evidence="3" id="KW-0378">Hydrolase</keyword>
<reference evidence="7 8" key="1">
    <citation type="journal article" date="2013" name="Genome Announc.">
        <title>Genome Sequence of the Pigment-Producing Bacterium Pseudogulbenkiania ferrooxidans, Isolated from Loktak Lake.</title>
        <authorList>
            <person name="Puranik S."/>
            <person name="Talkal R."/>
            <person name="Qureshi A."/>
            <person name="Khardenavis A."/>
            <person name="Kapley A."/>
            <person name="Purohit H.J."/>
        </authorList>
    </citation>
    <scope>NUCLEOTIDE SEQUENCE [LARGE SCALE GENOMIC DNA]</scope>
    <source>
        <strain evidence="7 8">EGD-HP2</strain>
    </source>
</reference>
<keyword evidence="2" id="KW-0677">Repeat</keyword>
<comment type="catalytic activity">
    <reaction evidence="1">
        <text>a 1,2-diacyl-sn-glycero-3-phosphocholine + H2O = a 1,2-diacyl-sn-glycero-3-phosphate + choline + H(+)</text>
        <dbReference type="Rhea" id="RHEA:14445"/>
        <dbReference type="ChEBI" id="CHEBI:15354"/>
        <dbReference type="ChEBI" id="CHEBI:15377"/>
        <dbReference type="ChEBI" id="CHEBI:15378"/>
        <dbReference type="ChEBI" id="CHEBI:57643"/>
        <dbReference type="ChEBI" id="CHEBI:58608"/>
        <dbReference type="EC" id="3.1.4.4"/>
    </reaction>
</comment>
<feature type="domain" description="PLD phosphodiesterase" evidence="6">
    <location>
        <begin position="532"/>
        <end position="559"/>
    </location>
</feature>
<dbReference type="PROSITE" id="PS50035">
    <property type="entry name" value="PLD"/>
    <property type="match status" value="2"/>
</dbReference>
<dbReference type="Proteomes" id="UP000016426">
    <property type="component" value="Unassembled WGS sequence"/>
</dbReference>
<feature type="domain" description="PLD phosphodiesterase" evidence="6">
    <location>
        <begin position="195"/>
        <end position="227"/>
    </location>
</feature>
<dbReference type="PANTHER" id="PTHR18896">
    <property type="entry name" value="PHOSPHOLIPASE D"/>
    <property type="match status" value="1"/>
</dbReference>
<dbReference type="InterPro" id="IPR001736">
    <property type="entry name" value="PLipase_D/transphosphatidylase"/>
</dbReference>
<gene>
    <name evidence="7" type="ORF">O166_00875</name>
</gene>
<dbReference type="PANTHER" id="PTHR18896:SF76">
    <property type="entry name" value="PHOSPHOLIPASE"/>
    <property type="match status" value="1"/>
</dbReference>
<dbReference type="Pfam" id="PF13091">
    <property type="entry name" value="PLDc_2"/>
    <property type="match status" value="1"/>
</dbReference>
<dbReference type="RefSeq" id="WP_021476854.1">
    <property type="nucleotide sequence ID" value="NZ_AVPH01000223.1"/>
</dbReference>
<evidence type="ECO:0000259" key="6">
    <source>
        <dbReference type="PROSITE" id="PS50035"/>
    </source>
</evidence>
<dbReference type="Gene3D" id="3.30.870.10">
    <property type="entry name" value="Endonuclease Chain A"/>
    <property type="match status" value="2"/>
</dbReference>
<protein>
    <recommendedName>
        <fullName evidence="6">PLD phosphodiesterase domain-containing protein</fullName>
    </recommendedName>
</protein>
<accession>A0ABP2XMR7</accession>
<keyword evidence="5" id="KW-0175">Coiled coil</keyword>
<evidence type="ECO:0000256" key="4">
    <source>
        <dbReference type="ARBA" id="ARBA00023098"/>
    </source>
</evidence>
<dbReference type="InterPro" id="IPR025202">
    <property type="entry name" value="PLD-like_dom"/>
</dbReference>
<evidence type="ECO:0000256" key="1">
    <source>
        <dbReference type="ARBA" id="ARBA00000798"/>
    </source>
</evidence>
<name>A0ABP2XMR7_9NEIS</name>
<proteinExistence type="predicted"/>
<dbReference type="InterPro" id="IPR015679">
    <property type="entry name" value="PLipase_D_fam"/>
</dbReference>
<evidence type="ECO:0000313" key="7">
    <source>
        <dbReference type="EMBL" id="ERE07084.1"/>
    </source>
</evidence>
<feature type="coiled-coil region" evidence="5">
    <location>
        <begin position="445"/>
        <end position="472"/>
    </location>
</feature>
<dbReference type="SMART" id="SM00155">
    <property type="entry name" value="PLDc"/>
    <property type="match status" value="2"/>
</dbReference>
<evidence type="ECO:0000256" key="5">
    <source>
        <dbReference type="SAM" id="Coils"/>
    </source>
</evidence>
<keyword evidence="8" id="KW-1185">Reference proteome</keyword>
<evidence type="ECO:0000256" key="2">
    <source>
        <dbReference type="ARBA" id="ARBA00022737"/>
    </source>
</evidence>
<dbReference type="SUPFAM" id="SSF56024">
    <property type="entry name" value="Phospholipase D/nuclease"/>
    <property type="match status" value="2"/>
</dbReference>
<comment type="caution">
    <text evidence="7">The sequence shown here is derived from an EMBL/GenBank/DDBJ whole genome shotgun (WGS) entry which is preliminary data.</text>
</comment>